<keyword evidence="1" id="KW-1133">Transmembrane helix</keyword>
<accession>A0A238Y1D9</accession>
<feature type="transmembrane region" description="Helical" evidence="1">
    <location>
        <begin position="12"/>
        <end position="35"/>
    </location>
</feature>
<evidence type="ECO:0000313" key="2">
    <source>
        <dbReference type="EMBL" id="SNR65035.1"/>
    </source>
</evidence>
<dbReference type="AlphaFoldDB" id="A0A238Y1D9"/>
<evidence type="ECO:0000256" key="1">
    <source>
        <dbReference type="SAM" id="Phobius"/>
    </source>
</evidence>
<organism evidence="2 3">
    <name type="scientific">Humidesulfovibrio mexicanus</name>
    <dbReference type="NCBI Taxonomy" id="147047"/>
    <lineage>
        <taxon>Bacteria</taxon>
        <taxon>Pseudomonadati</taxon>
        <taxon>Thermodesulfobacteriota</taxon>
        <taxon>Desulfovibrionia</taxon>
        <taxon>Desulfovibrionales</taxon>
        <taxon>Desulfovibrionaceae</taxon>
        <taxon>Humidesulfovibrio</taxon>
    </lineage>
</organism>
<reference evidence="2 3" key="1">
    <citation type="submission" date="2017-06" db="EMBL/GenBank/DDBJ databases">
        <authorList>
            <person name="Kim H.J."/>
            <person name="Triplett B.A."/>
        </authorList>
    </citation>
    <scope>NUCLEOTIDE SEQUENCE [LARGE SCALE GENOMIC DNA]</scope>
    <source>
        <strain evidence="2 3">DSM 13116</strain>
    </source>
</reference>
<keyword evidence="1" id="KW-0472">Membrane</keyword>
<gene>
    <name evidence="2" type="ORF">SAMN04488503_0612</name>
</gene>
<dbReference type="EMBL" id="FZOC01000001">
    <property type="protein sequence ID" value="SNR65035.1"/>
    <property type="molecule type" value="Genomic_DNA"/>
</dbReference>
<dbReference type="Proteomes" id="UP000198324">
    <property type="component" value="Unassembled WGS sequence"/>
</dbReference>
<dbReference type="RefSeq" id="WP_143337290.1">
    <property type="nucleotide sequence ID" value="NZ_FZOC01000001.1"/>
</dbReference>
<protein>
    <submittedName>
        <fullName evidence="2">Uncharacterized protein</fullName>
    </submittedName>
</protein>
<keyword evidence="3" id="KW-1185">Reference proteome</keyword>
<keyword evidence="1" id="KW-0812">Transmembrane</keyword>
<evidence type="ECO:0000313" key="3">
    <source>
        <dbReference type="Proteomes" id="UP000198324"/>
    </source>
</evidence>
<name>A0A238Y1D9_9BACT</name>
<sequence length="229" mass="25916">MDIRCILDFLTQYAVALTALTGILGILSTVVIGLLSGRFALKSVYKAAELNARAARLKEIQQVKDTREALNMELTNLLEIYNGGEGLKILNSSFNSPHHPQRGYIPEFGPPLMLYTLGPAIGKLDKSDCGFFLLAYRTAMQLQSMFKRYQELLEEQERPRTYLKECRNFESVIKTQIHQSAQDIRGTDENMRQLIRYAQELLSRPLDEEGKPIGSVEETLANLKKTKTS</sequence>
<proteinExistence type="predicted"/>